<evidence type="ECO:0000256" key="10">
    <source>
        <dbReference type="ARBA" id="ARBA00022989"/>
    </source>
</evidence>
<evidence type="ECO:0000256" key="4">
    <source>
        <dbReference type="ARBA" id="ARBA00020585"/>
    </source>
</evidence>
<keyword evidence="6" id="KW-0997">Cell inner membrane</keyword>
<feature type="transmembrane region" description="Helical" evidence="12">
    <location>
        <begin position="455"/>
        <end position="476"/>
    </location>
</feature>
<evidence type="ECO:0000313" key="15">
    <source>
        <dbReference type="Proteomes" id="UP000477680"/>
    </source>
</evidence>
<reference evidence="14 15" key="1">
    <citation type="submission" date="2020-02" db="EMBL/GenBank/DDBJ databases">
        <title>Genome sequencing for Kineobactrum sp. M2.</title>
        <authorList>
            <person name="Park S.-J."/>
        </authorList>
    </citation>
    <scope>NUCLEOTIDE SEQUENCE [LARGE SCALE GENOMIC DNA]</scope>
    <source>
        <strain evidence="14 15">M2</strain>
    </source>
</reference>
<dbReference type="AlphaFoldDB" id="A0A6C0U3W0"/>
<dbReference type="PANTHER" id="PTHR43867:SF5">
    <property type="entry name" value="GLUCANS BIOSYNTHESIS GLUCOSYLTRANSFERASE H"/>
    <property type="match status" value="1"/>
</dbReference>
<feature type="transmembrane region" description="Helical" evidence="12">
    <location>
        <begin position="53"/>
        <end position="72"/>
    </location>
</feature>
<dbReference type="NCBIfam" id="NF003962">
    <property type="entry name" value="PRK05454.2-5"/>
    <property type="match status" value="1"/>
</dbReference>
<evidence type="ECO:0000256" key="1">
    <source>
        <dbReference type="ARBA" id="ARBA00004429"/>
    </source>
</evidence>
<evidence type="ECO:0000256" key="5">
    <source>
        <dbReference type="ARBA" id="ARBA00022475"/>
    </source>
</evidence>
<keyword evidence="15" id="KW-1185">Reference proteome</keyword>
<feature type="domain" description="Glycosyltransferase 2-like" evidence="13">
    <location>
        <begin position="232"/>
        <end position="422"/>
    </location>
</feature>
<keyword evidence="7" id="KW-0328">Glycosyltransferase</keyword>
<gene>
    <name evidence="14" type="primary">mdoH</name>
    <name evidence="14" type="ORF">G3T16_16255</name>
</gene>
<feature type="transmembrane region" description="Helical" evidence="12">
    <location>
        <begin position="570"/>
        <end position="590"/>
    </location>
</feature>
<feature type="transmembrane region" description="Helical" evidence="12">
    <location>
        <begin position="88"/>
        <end position="113"/>
    </location>
</feature>
<keyword evidence="10 12" id="KW-1133">Transmembrane helix</keyword>
<name>A0A6C0U3W0_9GAMM</name>
<keyword evidence="9 12" id="KW-0812">Transmembrane</keyword>
<evidence type="ECO:0000256" key="8">
    <source>
        <dbReference type="ARBA" id="ARBA00022679"/>
    </source>
</evidence>
<dbReference type="InterPro" id="IPR029044">
    <property type="entry name" value="Nucleotide-diphossugar_trans"/>
</dbReference>
<proteinExistence type="inferred from homology"/>
<evidence type="ECO:0000256" key="12">
    <source>
        <dbReference type="SAM" id="Phobius"/>
    </source>
</evidence>
<dbReference type="SUPFAM" id="SSF53448">
    <property type="entry name" value="Nucleotide-diphospho-sugar transferases"/>
    <property type="match status" value="1"/>
</dbReference>
<accession>A0A6C0U3W0</accession>
<evidence type="ECO:0000259" key="13">
    <source>
        <dbReference type="Pfam" id="PF13632"/>
    </source>
</evidence>
<dbReference type="GO" id="GO:0005886">
    <property type="term" value="C:plasma membrane"/>
    <property type="evidence" value="ECO:0007669"/>
    <property type="project" value="UniProtKB-SubCell"/>
</dbReference>
<evidence type="ECO:0000256" key="11">
    <source>
        <dbReference type="ARBA" id="ARBA00023136"/>
    </source>
</evidence>
<evidence type="ECO:0000256" key="9">
    <source>
        <dbReference type="ARBA" id="ARBA00022692"/>
    </source>
</evidence>
<evidence type="ECO:0000256" key="3">
    <source>
        <dbReference type="ARBA" id="ARBA00009337"/>
    </source>
</evidence>
<keyword evidence="11 12" id="KW-0472">Membrane</keyword>
<dbReference type="GO" id="GO:0016758">
    <property type="term" value="F:hexosyltransferase activity"/>
    <property type="evidence" value="ECO:0007669"/>
    <property type="project" value="TreeGrafter"/>
</dbReference>
<dbReference type="InterPro" id="IPR001173">
    <property type="entry name" value="Glyco_trans_2-like"/>
</dbReference>
<keyword evidence="8 14" id="KW-0808">Transferase</keyword>
<feature type="transmembrane region" description="Helical" evidence="12">
    <location>
        <begin position="505"/>
        <end position="524"/>
    </location>
</feature>
<comment type="pathway">
    <text evidence="2">Glycan metabolism; osmoregulated periplasmic glucan (OPG) biosynthesis.</text>
</comment>
<comment type="subcellular location">
    <subcellularLocation>
        <location evidence="1">Cell inner membrane</location>
        <topology evidence="1">Multi-pass membrane protein</topology>
    </subcellularLocation>
</comment>
<dbReference type="NCBIfam" id="NF003958">
    <property type="entry name" value="PRK05454.2-1"/>
    <property type="match status" value="1"/>
</dbReference>
<dbReference type="KEGG" id="kim:G3T16_16255"/>
<dbReference type="Proteomes" id="UP000477680">
    <property type="component" value="Chromosome"/>
</dbReference>
<dbReference type="PANTHER" id="PTHR43867">
    <property type="entry name" value="CELLULOSE SYNTHASE CATALYTIC SUBUNIT A [UDP-FORMING]"/>
    <property type="match status" value="1"/>
</dbReference>
<keyword evidence="5" id="KW-1003">Cell membrane</keyword>
<sequence length="722" mass="79898">MSSENASTAAVVEQQPLAAVPAENPLPMPRRQLHEPRHKLRTRFSLTAGLKTLLARLYVGGLTLAMAAYGSIEMHGVLSTTTITMLQWVFLVLFSINFTWISFAFAQATLGFIQSLLPRLLRIPEHSGEIPFQTAILLPVYNESPHSIAAAITAMRSELIAHEPGKFAFFILSDSNQADAWIAEEAVFRQLIVEADANCPVFYRRRADNSERKAGNIADWVQRWGGDYEAMIILDADSIISADTLVTLARRMAAAPGVGLIQTLPRIVRAKSLYGRAQQFANQCYGPIYARGLAAWHGLASNFWGHNAIIRCRAFAESCALPLLRGRPPFGGAVLSHDFIEAALLRRAGWGVRFDVDIKQSWEEAPPSLVDVLIRDRRWCQGNLQHIRVLFARGLTLPTRLHLFTGIMAYVSAALWLLLVVVGLTIAVQANLVRPEYFAEPSLFPTWPVFDSERALKLFVISMGVVLAPKLFGWFAALVNIPLCLRFGGPILLTLSTVFETLLSALYAPILMVAQFHVIWAVVLGHDGGWQPQRRDDGALDWGAAFRAHRWHMLFGAALALLAWEMSEPLFYWLLPITLGLMLAVPLSWISGGSRRGRLFALLGLLRAPEEKRPAPVLARMQAELEQMPAEDHSPALRHLASDPELFAWHRAQLAPAPAKPTLANFNAAAVTAAWKAEHASSLDELCRWLEPAETLALLNQRAGLDRLQTLQQAKPGPVAAR</sequence>
<evidence type="ECO:0000256" key="6">
    <source>
        <dbReference type="ARBA" id="ARBA00022519"/>
    </source>
</evidence>
<dbReference type="RefSeq" id="WP_163496150.1">
    <property type="nucleotide sequence ID" value="NZ_CP048711.1"/>
</dbReference>
<evidence type="ECO:0000256" key="7">
    <source>
        <dbReference type="ARBA" id="ARBA00022676"/>
    </source>
</evidence>
<evidence type="ECO:0000313" key="14">
    <source>
        <dbReference type="EMBL" id="QIB66716.1"/>
    </source>
</evidence>
<comment type="similarity">
    <text evidence="3">Belongs to the glycosyltransferase 2 family. OpgH subfamily.</text>
</comment>
<evidence type="ECO:0000256" key="2">
    <source>
        <dbReference type="ARBA" id="ARBA00005001"/>
    </source>
</evidence>
<dbReference type="Gene3D" id="3.90.550.10">
    <property type="entry name" value="Spore Coat Polysaccharide Biosynthesis Protein SpsA, Chain A"/>
    <property type="match status" value="1"/>
</dbReference>
<organism evidence="14 15">
    <name type="scientific">Kineobactrum salinum</name>
    <dbReference type="NCBI Taxonomy" id="2708301"/>
    <lineage>
        <taxon>Bacteria</taxon>
        <taxon>Pseudomonadati</taxon>
        <taxon>Pseudomonadota</taxon>
        <taxon>Gammaproteobacteria</taxon>
        <taxon>Cellvibrionales</taxon>
        <taxon>Halieaceae</taxon>
        <taxon>Kineobactrum</taxon>
    </lineage>
</organism>
<feature type="transmembrane region" description="Helical" evidence="12">
    <location>
        <begin position="403"/>
        <end position="428"/>
    </location>
</feature>
<dbReference type="CDD" id="cd04191">
    <property type="entry name" value="Glucan_BSP_MdoH"/>
    <property type="match status" value="1"/>
</dbReference>
<dbReference type="InterPro" id="IPR050321">
    <property type="entry name" value="Glycosyltr_2/OpgH_subfam"/>
</dbReference>
<protein>
    <recommendedName>
        <fullName evidence="4">Glucans biosynthesis glucosyltransferase H</fullName>
    </recommendedName>
</protein>
<dbReference type="Pfam" id="PF13632">
    <property type="entry name" value="Glyco_trans_2_3"/>
    <property type="match status" value="1"/>
</dbReference>
<dbReference type="EMBL" id="CP048711">
    <property type="protein sequence ID" value="QIB66716.1"/>
    <property type="molecule type" value="Genomic_DNA"/>
</dbReference>